<organism evidence="3 4">
    <name type="scientific">Acorus gramineus</name>
    <name type="common">Dwarf sweet flag</name>
    <dbReference type="NCBI Taxonomy" id="55184"/>
    <lineage>
        <taxon>Eukaryota</taxon>
        <taxon>Viridiplantae</taxon>
        <taxon>Streptophyta</taxon>
        <taxon>Embryophyta</taxon>
        <taxon>Tracheophyta</taxon>
        <taxon>Spermatophyta</taxon>
        <taxon>Magnoliopsida</taxon>
        <taxon>Liliopsida</taxon>
        <taxon>Acoraceae</taxon>
        <taxon>Acorus</taxon>
    </lineage>
</organism>
<gene>
    <name evidence="3" type="ORF">QJS04_geneDACA019484</name>
</gene>
<feature type="repeat" description="PPR" evidence="2">
    <location>
        <begin position="148"/>
        <end position="182"/>
    </location>
</feature>
<dbReference type="SUPFAM" id="SSF48452">
    <property type="entry name" value="TPR-like"/>
    <property type="match status" value="1"/>
</dbReference>
<feature type="repeat" description="PPR" evidence="2">
    <location>
        <begin position="116"/>
        <end position="147"/>
    </location>
</feature>
<dbReference type="PROSITE" id="PS51375">
    <property type="entry name" value="PPR"/>
    <property type="match status" value="4"/>
</dbReference>
<sequence>MTRFTTNSIFAYTVMAATSRPKSLHRPIAHPRFSSSPPFPPSTPLESASCDDLALRAQNKCLSRLIRVCRLHEAQRMFDGLHRRNTVTWNTMIAAHIRNRDFSRARRLFDGMPERDPVSWNTMLSGYAGFAGYFEEARTLFDRMPERDAVSWNTMIAACSRNGRTGEAARLFKAMPGRNAVSWNTLMMGFLENGEVEKAVEVFRGIPSRDSSSLSALVRGLARNNMLRAAEDVLLGLDFTRDGALDAYNTLIAAYGQRGMVMEARQMFDRISHIHKDAVSWNSMSMCYVKTGDLSAARAMFNETPQKDCVSMFN</sequence>
<evidence type="ECO:0000313" key="3">
    <source>
        <dbReference type="EMBL" id="KAK1261059.1"/>
    </source>
</evidence>
<evidence type="ECO:0008006" key="5">
    <source>
        <dbReference type="Google" id="ProtNLM"/>
    </source>
</evidence>
<dbReference type="Gene3D" id="1.25.40.10">
    <property type="entry name" value="Tetratricopeptide repeat domain"/>
    <property type="match status" value="3"/>
</dbReference>
<reference evidence="3" key="1">
    <citation type="journal article" date="2023" name="Nat. Commun.">
        <title>Diploid and tetraploid genomes of Acorus and the evolution of monocots.</title>
        <authorList>
            <person name="Ma L."/>
            <person name="Liu K.W."/>
            <person name="Li Z."/>
            <person name="Hsiao Y.Y."/>
            <person name="Qi Y."/>
            <person name="Fu T."/>
            <person name="Tang G.D."/>
            <person name="Zhang D."/>
            <person name="Sun W.H."/>
            <person name="Liu D.K."/>
            <person name="Li Y."/>
            <person name="Chen G.Z."/>
            <person name="Liu X.D."/>
            <person name="Liao X.Y."/>
            <person name="Jiang Y.T."/>
            <person name="Yu X."/>
            <person name="Hao Y."/>
            <person name="Huang J."/>
            <person name="Zhao X.W."/>
            <person name="Ke S."/>
            <person name="Chen Y.Y."/>
            <person name="Wu W.L."/>
            <person name="Hsu J.L."/>
            <person name="Lin Y.F."/>
            <person name="Huang M.D."/>
            <person name="Li C.Y."/>
            <person name="Huang L."/>
            <person name="Wang Z.W."/>
            <person name="Zhao X."/>
            <person name="Zhong W.Y."/>
            <person name="Peng D.H."/>
            <person name="Ahmad S."/>
            <person name="Lan S."/>
            <person name="Zhang J.S."/>
            <person name="Tsai W.C."/>
            <person name="Van de Peer Y."/>
            <person name="Liu Z.J."/>
        </authorList>
    </citation>
    <scope>NUCLEOTIDE SEQUENCE</scope>
    <source>
        <strain evidence="3">SCP</strain>
    </source>
</reference>
<evidence type="ECO:0000256" key="1">
    <source>
        <dbReference type="ARBA" id="ARBA00022737"/>
    </source>
</evidence>
<dbReference type="GO" id="GO:0003723">
    <property type="term" value="F:RNA binding"/>
    <property type="evidence" value="ECO:0007669"/>
    <property type="project" value="InterPro"/>
</dbReference>
<dbReference type="EMBL" id="JAUJYN010000011">
    <property type="protein sequence ID" value="KAK1261059.1"/>
    <property type="molecule type" value="Genomic_DNA"/>
</dbReference>
<dbReference type="Pfam" id="PF01535">
    <property type="entry name" value="PPR"/>
    <property type="match status" value="6"/>
</dbReference>
<evidence type="ECO:0000313" key="4">
    <source>
        <dbReference type="Proteomes" id="UP001179952"/>
    </source>
</evidence>
<reference evidence="3" key="2">
    <citation type="submission" date="2023-06" db="EMBL/GenBank/DDBJ databases">
        <authorList>
            <person name="Ma L."/>
            <person name="Liu K.-W."/>
            <person name="Li Z."/>
            <person name="Hsiao Y.-Y."/>
            <person name="Qi Y."/>
            <person name="Fu T."/>
            <person name="Tang G."/>
            <person name="Zhang D."/>
            <person name="Sun W.-H."/>
            <person name="Liu D.-K."/>
            <person name="Li Y."/>
            <person name="Chen G.-Z."/>
            <person name="Liu X.-D."/>
            <person name="Liao X.-Y."/>
            <person name="Jiang Y.-T."/>
            <person name="Yu X."/>
            <person name="Hao Y."/>
            <person name="Huang J."/>
            <person name="Zhao X.-W."/>
            <person name="Ke S."/>
            <person name="Chen Y.-Y."/>
            <person name="Wu W.-L."/>
            <person name="Hsu J.-L."/>
            <person name="Lin Y.-F."/>
            <person name="Huang M.-D."/>
            <person name="Li C.-Y."/>
            <person name="Huang L."/>
            <person name="Wang Z.-W."/>
            <person name="Zhao X."/>
            <person name="Zhong W.-Y."/>
            <person name="Peng D.-H."/>
            <person name="Ahmad S."/>
            <person name="Lan S."/>
            <person name="Zhang J.-S."/>
            <person name="Tsai W.-C."/>
            <person name="Van De Peer Y."/>
            <person name="Liu Z.-J."/>
        </authorList>
    </citation>
    <scope>NUCLEOTIDE SEQUENCE</scope>
    <source>
        <strain evidence="3">SCP</strain>
        <tissue evidence="3">Leaves</tissue>
    </source>
</reference>
<dbReference type="GO" id="GO:0009451">
    <property type="term" value="P:RNA modification"/>
    <property type="evidence" value="ECO:0007669"/>
    <property type="project" value="InterPro"/>
</dbReference>
<keyword evidence="4" id="KW-1185">Reference proteome</keyword>
<feature type="repeat" description="PPR" evidence="2">
    <location>
        <begin position="277"/>
        <end position="311"/>
    </location>
</feature>
<evidence type="ECO:0000256" key="2">
    <source>
        <dbReference type="PROSITE-ProRule" id="PRU00708"/>
    </source>
</evidence>
<dbReference type="InterPro" id="IPR011990">
    <property type="entry name" value="TPR-like_helical_dom_sf"/>
</dbReference>
<dbReference type="PANTHER" id="PTHR47926">
    <property type="entry name" value="PENTATRICOPEPTIDE REPEAT-CONTAINING PROTEIN"/>
    <property type="match status" value="1"/>
</dbReference>
<dbReference type="InterPro" id="IPR046960">
    <property type="entry name" value="PPR_At4g14850-like_plant"/>
</dbReference>
<dbReference type="InterPro" id="IPR002885">
    <property type="entry name" value="PPR_rpt"/>
</dbReference>
<comment type="caution">
    <text evidence="3">The sequence shown here is derived from an EMBL/GenBank/DDBJ whole genome shotgun (WGS) entry which is preliminary data.</text>
</comment>
<keyword evidence="1" id="KW-0677">Repeat</keyword>
<feature type="repeat" description="PPR" evidence="2">
    <location>
        <begin position="85"/>
        <end position="115"/>
    </location>
</feature>
<dbReference type="AlphaFoldDB" id="A0AAV9AA33"/>
<proteinExistence type="predicted"/>
<dbReference type="NCBIfam" id="TIGR00756">
    <property type="entry name" value="PPR"/>
    <property type="match status" value="5"/>
</dbReference>
<accession>A0AAV9AA33</accession>
<protein>
    <recommendedName>
        <fullName evidence="5">Pentatricopeptide repeat-containing protein</fullName>
    </recommendedName>
</protein>
<dbReference type="PANTHER" id="PTHR47926:SF347">
    <property type="entry name" value="PENTATRICOPEPTIDE REPEAT-CONTAINING PROTEIN"/>
    <property type="match status" value="1"/>
</dbReference>
<name>A0AAV9AA33_ACOGR</name>
<dbReference type="Proteomes" id="UP001179952">
    <property type="component" value="Unassembled WGS sequence"/>
</dbReference>